<accession>A0A497Y9V5</accession>
<dbReference type="Proteomes" id="UP000273898">
    <property type="component" value="Unassembled WGS sequence"/>
</dbReference>
<dbReference type="EMBL" id="RCCK01000011">
    <property type="protein sequence ID" value="RLJ77079.1"/>
    <property type="molecule type" value="Genomic_DNA"/>
</dbReference>
<comment type="caution">
    <text evidence="1">The sequence shown here is derived from an EMBL/GenBank/DDBJ whole genome shotgun (WGS) entry which is preliminary data.</text>
</comment>
<reference evidence="1 2" key="1">
    <citation type="submission" date="2018-10" db="EMBL/GenBank/DDBJ databases">
        <title>Genomic Encyclopedia of Archaeal and Bacterial Type Strains, Phase II (KMG-II): from individual species to whole genera.</title>
        <authorList>
            <person name="Goeker M."/>
        </authorList>
    </citation>
    <scope>NUCLEOTIDE SEQUENCE [LARGE SCALE GENOMIC DNA]</scope>
    <source>
        <strain evidence="1 2">DSM 19624</strain>
    </source>
</reference>
<protein>
    <submittedName>
        <fullName evidence="1">Uncharacterized protein</fullName>
    </submittedName>
</protein>
<dbReference type="AlphaFoldDB" id="A0A497Y9V5"/>
<evidence type="ECO:0000313" key="2">
    <source>
        <dbReference type="Proteomes" id="UP000273898"/>
    </source>
</evidence>
<sequence>MEEEDKKNLATDAQINTEKLLVSGTMTRLFKLNECQMATSDTTETHSSDIWPHKPTEARYQFLSIGKIVCV</sequence>
<evidence type="ECO:0000313" key="1">
    <source>
        <dbReference type="EMBL" id="RLJ77079.1"/>
    </source>
</evidence>
<proteinExistence type="predicted"/>
<gene>
    <name evidence="1" type="ORF">BCL90_2142</name>
</gene>
<name>A0A497Y9V5_9SPHI</name>
<organism evidence="1 2">
    <name type="scientific">Pedobacter alluvionis</name>
    <dbReference type="NCBI Taxonomy" id="475253"/>
    <lineage>
        <taxon>Bacteria</taxon>
        <taxon>Pseudomonadati</taxon>
        <taxon>Bacteroidota</taxon>
        <taxon>Sphingobacteriia</taxon>
        <taxon>Sphingobacteriales</taxon>
        <taxon>Sphingobacteriaceae</taxon>
        <taxon>Pedobacter</taxon>
    </lineage>
</organism>